<dbReference type="InterPro" id="IPR011990">
    <property type="entry name" value="TPR-like_helical_dom_sf"/>
</dbReference>
<keyword evidence="2" id="KW-1185">Reference proteome</keyword>
<protein>
    <recommendedName>
        <fullName evidence="3">Tetratricopeptide repeat-containing protein</fullName>
    </recommendedName>
</protein>
<dbReference type="AlphaFoldDB" id="A0A1N6GEG1"/>
<dbReference type="Proteomes" id="UP000185003">
    <property type="component" value="Unassembled WGS sequence"/>
</dbReference>
<dbReference type="PANTHER" id="PTHR45588:SF1">
    <property type="entry name" value="WW DOMAIN-CONTAINING PROTEIN"/>
    <property type="match status" value="1"/>
</dbReference>
<dbReference type="SUPFAM" id="SSF48452">
    <property type="entry name" value="TPR-like"/>
    <property type="match status" value="3"/>
</dbReference>
<proteinExistence type="predicted"/>
<dbReference type="STRING" id="536979.SAMN04488055_2730"/>
<evidence type="ECO:0000313" key="2">
    <source>
        <dbReference type="Proteomes" id="UP000185003"/>
    </source>
</evidence>
<dbReference type="RefSeq" id="WP_074239761.1">
    <property type="nucleotide sequence ID" value="NZ_FSRA01000001.1"/>
</dbReference>
<evidence type="ECO:0008006" key="3">
    <source>
        <dbReference type="Google" id="ProtNLM"/>
    </source>
</evidence>
<dbReference type="OrthoDB" id="9778494at2"/>
<dbReference type="EMBL" id="FSRA01000001">
    <property type="protein sequence ID" value="SIO05928.1"/>
    <property type="molecule type" value="Genomic_DNA"/>
</dbReference>
<dbReference type="PANTHER" id="PTHR45588">
    <property type="entry name" value="TPR DOMAIN-CONTAINING PROTEIN"/>
    <property type="match status" value="1"/>
</dbReference>
<accession>A0A1N6GEG1</accession>
<sequence>MKHSLFFLALPLLLLGISLFGTKHAPPLPKSNSIGCAPPPRENFDTAANGKFITSLPGWGQYTYRISTDNDSAQYYFNQGLNMYYSYHLREATASFKEAARFDPTCAMAYWGQALSLGPGYNFAHTYSMPKSVPAVLQLMNQNIEHASDKEKQLIAVMNRRYDETKHLNIPYAIGMKELMTRYPQDQDIKALYIDAIMLLHPWDFWFNDGRPKEWTPEVIHLCKSLLKASPEHPGALHYYIHLTEASRHPEVALPNAEALKQLLPGVAHMVHMSSHEYERNGLYAQGVEANDLADKNLVHYDSLADNLSLASHSSHYFAVQTFCALSGGMYTTAKRTAQECRNSASPAPSSTYDQYLYMMPELMLVRLGKWEEILKDDLRPENSWPYASLLHNFARGLAFVYTGKTDSARQQLLQLQEKAKDPVLKVRRVPFNSTLQGAGIAEAILHAAILFAKQENNAAISSLTDAIRIEDSLVYTEPKDWMIPARQFLGAYLLQLGKPAMAEKIYREDLVWNPGNGWSLLGLCQSLEAQHKKKNLAAYRAKYQQAFSHADEIPPGSVYLR</sequence>
<dbReference type="Gene3D" id="1.25.40.10">
    <property type="entry name" value="Tetratricopeptide repeat domain"/>
    <property type="match status" value="2"/>
</dbReference>
<name>A0A1N6GEG1_9BACT</name>
<evidence type="ECO:0000313" key="1">
    <source>
        <dbReference type="EMBL" id="SIO05928.1"/>
    </source>
</evidence>
<organism evidence="1 2">
    <name type="scientific">Chitinophaga niabensis</name>
    <dbReference type="NCBI Taxonomy" id="536979"/>
    <lineage>
        <taxon>Bacteria</taxon>
        <taxon>Pseudomonadati</taxon>
        <taxon>Bacteroidota</taxon>
        <taxon>Chitinophagia</taxon>
        <taxon>Chitinophagales</taxon>
        <taxon>Chitinophagaceae</taxon>
        <taxon>Chitinophaga</taxon>
    </lineage>
</organism>
<reference evidence="1 2" key="1">
    <citation type="submission" date="2016-11" db="EMBL/GenBank/DDBJ databases">
        <authorList>
            <person name="Jaros S."/>
            <person name="Januszkiewicz K."/>
            <person name="Wedrychowicz H."/>
        </authorList>
    </citation>
    <scope>NUCLEOTIDE SEQUENCE [LARGE SCALE GENOMIC DNA]</scope>
    <source>
        <strain evidence="1 2">DSM 24787</strain>
    </source>
</reference>
<gene>
    <name evidence="1" type="ORF">SAMN04488055_2730</name>
</gene>